<proteinExistence type="predicted"/>
<dbReference type="EMBL" id="CP047423">
    <property type="protein sequence ID" value="QPD04120.1"/>
    <property type="molecule type" value="Genomic_DNA"/>
</dbReference>
<feature type="signal peptide" evidence="2">
    <location>
        <begin position="1"/>
        <end position="18"/>
    </location>
</feature>
<reference evidence="3 4" key="1">
    <citation type="journal article" date="2020" name="ISME J.">
        <title>Enrichment and physiological characterization of a novel comammox Nitrospira indicates ammonium inhibition of complete nitrification.</title>
        <authorList>
            <person name="Sakoula D."/>
            <person name="Koch H."/>
            <person name="Frank J."/>
            <person name="Jetten M.S.M."/>
            <person name="van Kessel M.A.H.J."/>
            <person name="Lucker S."/>
        </authorList>
    </citation>
    <scope>NUCLEOTIDE SEQUENCE [LARGE SCALE GENOMIC DNA]</scope>
    <source>
        <strain evidence="3">Comreactor17</strain>
    </source>
</reference>
<feature type="region of interest" description="Disordered" evidence="1">
    <location>
        <begin position="25"/>
        <end position="56"/>
    </location>
</feature>
<sequence>MRFLLAGILGLLPLTIHAASPDCPHIVEPGSATATDRSTTESPVVSPSLEGEVRFSGNPYSPASPTNFEPLIGPYLYVQGQEGIVLYTSRSFSHDIGRNFDKHF</sequence>
<evidence type="ECO:0000256" key="2">
    <source>
        <dbReference type="SAM" id="SignalP"/>
    </source>
</evidence>
<accession>A0A7S8FE23</accession>
<evidence type="ECO:0000313" key="3">
    <source>
        <dbReference type="EMBL" id="QPD04120.1"/>
    </source>
</evidence>
<evidence type="ECO:0000256" key="1">
    <source>
        <dbReference type="SAM" id="MobiDB-lite"/>
    </source>
</evidence>
<organism evidence="3 4">
    <name type="scientific">Candidatus Nitrospira kreftii</name>
    <dbReference type="NCBI Taxonomy" id="2652173"/>
    <lineage>
        <taxon>Bacteria</taxon>
        <taxon>Pseudomonadati</taxon>
        <taxon>Nitrospirota</taxon>
        <taxon>Nitrospiria</taxon>
        <taxon>Nitrospirales</taxon>
        <taxon>Nitrospiraceae</taxon>
        <taxon>Nitrospira</taxon>
    </lineage>
</organism>
<dbReference type="KEGG" id="nkf:Nkreftii_001894"/>
<dbReference type="AlphaFoldDB" id="A0A7S8FE23"/>
<protein>
    <submittedName>
        <fullName evidence="3">Uncharacterized protein</fullName>
    </submittedName>
</protein>
<feature type="compositionally biased region" description="Polar residues" evidence="1">
    <location>
        <begin position="32"/>
        <end position="45"/>
    </location>
</feature>
<evidence type="ECO:0000313" key="4">
    <source>
        <dbReference type="Proteomes" id="UP000593737"/>
    </source>
</evidence>
<feature type="chain" id="PRO_5032943472" evidence="2">
    <location>
        <begin position="19"/>
        <end position="104"/>
    </location>
</feature>
<name>A0A7S8FE23_9BACT</name>
<gene>
    <name evidence="3" type="ORF">Nkreftii_001894</name>
</gene>
<dbReference type="Proteomes" id="UP000593737">
    <property type="component" value="Chromosome"/>
</dbReference>
<keyword evidence="2" id="KW-0732">Signal</keyword>